<evidence type="ECO:0000313" key="3">
    <source>
        <dbReference type="Proteomes" id="UP001555826"/>
    </source>
</evidence>
<organism evidence="2 3">
    <name type="scientific">Kineococcus endophyticus</name>
    <dbReference type="NCBI Taxonomy" id="1181883"/>
    <lineage>
        <taxon>Bacteria</taxon>
        <taxon>Bacillati</taxon>
        <taxon>Actinomycetota</taxon>
        <taxon>Actinomycetes</taxon>
        <taxon>Kineosporiales</taxon>
        <taxon>Kineosporiaceae</taxon>
        <taxon>Kineococcus</taxon>
    </lineage>
</organism>
<dbReference type="Proteomes" id="UP001555826">
    <property type="component" value="Unassembled WGS sequence"/>
</dbReference>
<dbReference type="RefSeq" id="WP_367640888.1">
    <property type="nucleotide sequence ID" value="NZ_JBFNQN010000018.1"/>
</dbReference>
<keyword evidence="3" id="KW-1185">Reference proteome</keyword>
<evidence type="ECO:0000256" key="1">
    <source>
        <dbReference type="SAM" id="MobiDB-lite"/>
    </source>
</evidence>
<evidence type="ECO:0000313" key="2">
    <source>
        <dbReference type="EMBL" id="MEW9267512.1"/>
    </source>
</evidence>
<name>A0ABV3PDJ2_9ACTN</name>
<accession>A0ABV3PDJ2</accession>
<feature type="compositionally biased region" description="Basic and acidic residues" evidence="1">
    <location>
        <begin position="1"/>
        <end position="22"/>
    </location>
</feature>
<protein>
    <recommendedName>
        <fullName evidence="4">Zinc-or iron-chelating protein</fullName>
    </recommendedName>
</protein>
<gene>
    <name evidence="2" type="ORF">AB1207_22450</name>
</gene>
<reference evidence="2 3" key="1">
    <citation type="submission" date="2024-07" db="EMBL/GenBank/DDBJ databases">
        <authorList>
            <person name="Thanompreechachai J."/>
            <person name="Duangmal K."/>
        </authorList>
    </citation>
    <scope>NUCLEOTIDE SEQUENCE [LARGE SCALE GENOMIC DNA]</scope>
    <source>
        <strain evidence="2 3">KCTC 19886</strain>
    </source>
</reference>
<proteinExistence type="predicted"/>
<evidence type="ECO:0008006" key="4">
    <source>
        <dbReference type="Google" id="ProtNLM"/>
    </source>
</evidence>
<feature type="region of interest" description="Disordered" evidence="1">
    <location>
        <begin position="1"/>
        <end position="24"/>
    </location>
</feature>
<dbReference type="EMBL" id="JBFNQN010000018">
    <property type="protein sequence ID" value="MEW9267512.1"/>
    <property type="molecule type" value="Genomic_DNA"/>
</dbReference>
<comment type="caution">
    <text evidence="2">The sequence shown here is derived from an EMBL/GenBank/DDBJ whole genome shotgun (WGS) entry which is preliminary data.</text>
</comment>
<sequence>MSRDADLRMDGRLRAGQDRRDGPAAAVPGVGRFEAAVARLEDLYAQLPALECLGLCADSCGEHIDASTVERRRVLAAGVDLDAPTADGACPALSRTFGAGRCSVHAVRPMVCRLWGTAASMPCPHGCRPAGGLVQDTQVMRWMLASVEAGGHHGGWDDPALRELLEVGLSDPAAAGLFGRFLRGDRSVTGELYARLTALRA</sequence>